<organism evidence="3 4">
    <name type="scientific">Verminephrobacter eiseniae (strain EF01-2)</name>
    <dbReference type="NCBI Taxonomy" id="391735"/>
    <lineage>
        <taxon>Bacteria</taxon>
        <taxon>Pseudomonadati</taxon>
        <taxon>Pseudomonadota</taxon>
        <taxon>Betaproteobacteria</taxon>
        <taxon>Burkholderiales</taxon>
        <taxon>Comamonadaceae</taxon>
        <taxon>Verminephrobacter</taxon>
    </lineage>
</organism>
<dbReference type="HOGENOM" id="CLU_1474589_0_0_4"/>
<dbReference type="KEGG" id="vei:Veis_0453"/>
<name>A1WF31_VEREI</name>
<reference evidence="4" key="1">
    <citation type="submission" date="2006-12" db="EMBL/GenBank/DDBJ databases">
        <title>Complete sequence of chromosome 1 of Verminephrobacter eiseniae EF01-2.</title>
        <authorList>
            <person name="Copeland A."/>
            <person name="Lucas S."/>
            <person name="Lapidus A."/>
            <person name="Barry K."/>
            <person name="Detter J.C."/>
            <person name="Glavina del Rio T."/>
            <person name="Dalin E."/>
            <person name="Tice H."/>
            <person name="Pitluck S."/>
            <person name="Chertkov O."/>
            <person name="Brettin T."/>
            <person name="Bruce D."/>
            <person name="Han C."/>
            <person name="Tapia R."/>
            <person name="Gilna P."/>
            <person name="Schmutz J."/>
            <person name="Larimer F."/>
            <person name="Land M."/>
            <person name="Hauser L."/>
            <person name="Kyrpides N."/>
            <person name="Kim E."/>
            <person name="Stahl D."/>
            <person name="Richardson P."/>
        </authorList>
    </citation>
    <scope>NUCLEOTIDE SEQUENCE [LARGE SCALE GENOMIC DNA]</scope>
    <source>
        <strain evidence="4">EF01-2</strain>
    </source>
</reference>
<feature type="signal peptide" evidence="2">
    <location>
        <begin position="1"/>
        <end position="25"/>
    </location>
</feature>
<feature type="transmembrane region" description="Helical" evidence="1">
    <location>
        <begin position="106"/>
        <end position="130"/>
    </location>
</feature>
<evidence type="ECO:0008006" key="5">
    <source>
        <dbReference type="Google" id="ProtNLM"/>
    </source>
</evidence>
<dbReference type="Proteomes" id="UP000000374">
    <property type="component" value="Chromosome"/>
</dbReference>
<feature type="chain" id="PRO_5002639941" description="Transmembrane protein" evidence="2">
    <location>
        <begin position="26"/>
        <end position="183"/>
    </location>
</feature>
<proteinExistence type="predicted"/>
<keyword evidence="2" id="KW-0732">Signal</keyword>
<keyword evidence="1" id="KW-0812">Transmembrane</keyword>
<sequence>MMKVDYRYLSFIILFVAFTSSLTMAAVTAGAWDGFTLLTIVALSFICTLAFYLAYISQARLTDEYLKDPWGRRVLGVILFCFALFLAYNIVGLTNAFPQAMIDVKWAIKAAMLLGSGVVLMGTAGMAMIVHKEDMSSAGAGRNPITHEQLLRDLIVIVAWFLMTFFIITEILERWVGSFFILT</sequence>
<gene>
    <name evidence="3" type="ordered locus">Veis_0453</name>
</gene>
<dbReference type="AlphaFoldDB" id="A1WF31"/>
<protein>
    <recommendedName>
        <fullName evidence="5">Transmembrane protein</fullName>
    </recommendedName>
</protein>
<feature type="transmembrane region" description="Helical" evidence="1">
    <location>
        <begin position="74"/>
        <end position="94"/>
    </location>
</feature>
<evidence type="ECO:0000256" key="2">
    <source>
        <dbReference type="SAM" id="SignalP"/>
    </source>
</evidence>
<evidence type="ECO:0000313" key="3">
    <source>
        <dbReference type="EMBL" id="ABM56238.1"/>
    </source>
</evidence>
<evidence type="ECO:0000313" key="4">
    <source>
        <dbReference type="Proteomes" id="UP000000374"/>
    </source>
</evidence>
<feature type="transmembrane region" description="Helical" evidence="1">
    <location>
        <begin position="35"/>
        <end position="54"/>
    </location>
</feature>
<keyword evidence="4" id="KW-1185">Reference proteome</keyword>
<dbReference type="EMBL" id="CP000542">
    <property type="protein sequence ID" value="ABM56238.1"/>
    <property type="molecule type" value="Genomic_DNA"/>
</dbReference>
<accession>A1WF31</accession>
<feature type="transmembrane region" description="Helical" evidence="1">
    <location>
        <begin position="150"/>
        <end position="172"/>
    </location>
</feature>
<evidence type="ECO:0000256" key="1">
    <source>
        <dbReference type="SAM" id="Phobius"/>
    </source>
</evidence>
<keyword evidence="1" id="KW-0472">Membrane</keyword>
<keyword evidence="1" id="KW-1133">Transmembrane helix</keyword>